<accession>A0ABD0K4T0</accession>
<organism evidence="1 2">
    <name type="scientific">Batillaria attramentaria</name>
    <dbReference type="NCBI Taxonomy" id="370345"/>
    <lineage>
        <taxon>Eukaryota</taxon>
        <taxon>Metazoa</taxon>
        <taxon>Spiralia</taxon>
        <taxon>Lophotrochozoa</taxon>
        <taxon>Mollusca</taxon>
        <taxon>Gastropoda</taxon>
        <taxon>Caenogastropoda</taxon>
        <taxon>Sorbeoconcha</taxon>
        <taxon>Cerithioidea</taxon>
        <taxon>Batillariidae</taxon>
        <taxon>Batillaria</taxon>
    </lineage>
</organism>
<evidence type="ECO:0000313" key="2">
    <source>
        <dbReference type="Proteomes" id="UP001519460"/>
    </source>
</evidence>
<protein>
    <recommendedName>
        <fullName evidence="3">Secreted protein</fullName>
    </recommendedName>
</protein>
<dbReference type="AlphaFoldDB" id="A0ABD0K4T0"/>
<name>A0ABD0K4T0_9CAEN</name>
<evidence type="ECO:0008006" key="3">
    <source>
        <dbReference type="Google" id="ProtNLM"/>
    </source>
</evidence>
<proteinExistence type="predicted"/>
<dbReference type="EMBL" id="JACVVK020000255">
    <property type="protein sequence ID" value="KAK7481832.1"/>
    <property type="molecule type" value="Genomic_DNA"/>
</dbReference>
<comment type="caution">
    <text evidence="1">The sequence shown here is derived from an EMBL/GenBank/DDBJ whole genome shotgun (WGS) entry which is preliminary data.</text>
</comment>
<reference evidence="1 2" key="1">
    <citation type="journal article" date="2023" name="Sci. Data">
        <title>Genome assembly of the Korean intertidal mud-creeper Batillaria attramentaria.</title>
        <authorList>
            <person name="Patra A.K."/>
            <person name="Ho P.T."/>
            <person name="Jun S."/>
            <person name="Lee S.J."/>
            <person name="Kim Y."/>
            <person name="Won Y.J."/>
        </authorList>
    </citation>
    <scope>NUCLEOTIDE SEQUENCE [LARGE SCALE GENOMIC DNA]</scope>
    <source>
        <strain evidence="1">Wonlab-2016</strain>
    </source>
</reference>
<evidence type="ECO:0000313" key="1">
    <source>
        <dbReference type="EMBL" id="KAK7481832.1"/>
    </source>
</evidence>
<gene>
    <name evidence="1" type="ORF">BaRGS_00026858</name>
</gene>
<sequence length="83" mass="9031">MQGSRCLQLLSLSPSPAKNSCPCRVGRELDVLAWTMFWPTAPCFSPSVLGPTVEDPCGVFLRTSRTLDVLLNGHVNITRDALS</sequence>
<keyword evidence="2" id="KW-1185">Reference proteome</keyword>
<dbReference type="Proteomes" id="UP001519460">
    <property type="component" value="Unassembled WGS sequence"/>
</dbReference>